<name>A0ACB6QUC6_9PLEO</name>
<evidence type="ECO:0000313" key="2">
    <source>
        <dbReference type="Proteomes" id="UP000799755"/>
    </source>
</evidence>
<protein>
    <submittedName>
        <fullName evidence="1">Uncharacterized protein</fullName>
    </submittedName>
</protein>
<dbReference type="EMBL" id="MU003510">
    <property type="protein sequence ID" value="KAF2469902.1"/>
    <property type="molecule type" value="Genomic_DNA"/>
</dbReference>
<gene>
    <name evidence="1" type="ORF">BDR25DRAFT_227396</name>
</gene>
<reference evidence="1" key="1">
    <citation type="journal article" date="2020" name="Stud. Mycol.">
        <title>101 Dothideomycetes genomes: a test case for predicting lifestyles and emergence of pathogens.</title>
        <authorList>
            <person name="Haridas S."/>
            <person name="Albert R."/>
            <person name="Binder M."/>
            <person name="Bloem J."/>
            <person name="Labutti K."/>
            <person name="Salamov A."/>
            <person name="Andreopoulos B."/>
            <person name="Baker S."/>
            <person name="Barry K."/>
            <person name="Bills G."/>
            <person name="Bluhm B."/>
            <person name="Cannon C."/>
            <person name="Castanera R."/>
            <person name="Culley D."/>
            <person name="Daum C."/>
            <person name="Ezra D."/>
            <person name="Gonzalez J."/>
            <person name="Henrissat B."/>
            <person name="Kuo A."/>
            <person name="Liang C."/>
            <person name="Lipzen A."/>
            <person name="Lutzoni F."/>
            <person name="Magnuson J."/>
            <person name="Mondo S."/>
            <person name="Nolan M."/>
            <person name="Ohm R."/>
            <person name="Pangilinan J."/>
            <person name="Park H.-J."/>
            <person name="Ramirez L."/>
            <person name="Alfaro M."/>
            <person name="Sun H."/>
            <person name="Tritt A."/>
            <person name="Yoshinaga Y."/>
            <person name="Zwiers L.-H."/>
            <person name="Turgeon B."/>
            <person name="Goodwin S."/>
            <person name="Spatafora J."/>
            <person name="Crous P."/>
            <person name="Grigoriev I."/>
        </authorList>
    </citation>
    <scope>NUCLEOTIDE SEQUENCE</scope>
    <source>
        <strain evidence="1">ATCC 200398</strain>
    </source>
</reference>
<comment type="caution">
    <text evidence="1">The sequence shown here is derived from an EMBL/GenBank/DDBJ whole genome shotgun (WGS) entry which is preliminary data.</text>
</comment>
<accession>A0ACB6QUC6</accession>
<keyword evidence="2" id="KW-1185">Reference proteome</keyword>
<sequence length="61" mass="7506">WKLYRYNVDDLNPPLELWFPENKGNGAVIYPSYRIIDYDSLPEYSIFIHGHRPSWHRKEIW</sequence>
<dbReference type="Proteomes" id="UP000799755">
    <property type="component" value="Unassembled WGS sequence"/>
</dbReference>
<feature type="non-terminal residue" evidence="1">
    <location>
        <position position="1"/>
    </location>
</feature>
<evidence type="ECO:0000313" key="1">
    <source>
        <dbReference type="EMBL" id="KAF2469902.1"/>
    </source>
</evidence>
<proteinExistence type="predicted"/>
<organism evidence="1 2">
    <name type="scientific">Lindgomyces ingoldianus</name>
    <dbReference type="NCBI Taxonomy" id="673940"/>
    <lineage>
        <taxon>Eukaryota</taxon>
        <taxon>Fungi</taxon>
        <taxon>Dikarya</taxon>
        <taxon>Ascomycota</taxon>
        <taxon>Pezizomycotina</taxon>
        <taxon>Dothideomycetes</taxon>
        <taxon>Pleosporomycetidae</taxon>
        <taxon>Pleosporales</taxon>
        <taxon>Lindgomycetaceae</taxon>
        <taxon>Lindgomyces</taxon>
    </lineage>
</organism>